<dbReference type="InterPro" id="IPR014718">
    <property type="entry name" value="GH-type_carb-bd"/>
</dbReference>
<dbReference type="InterPro" id="IPR012939">
    <property type="entry name" value="Glyco_hydro_92"/>
</dbReference>
<dbReference type="SUPFAM" id="SSF48208">
    <property type="entry name" value="Six-hairpin glycosidases"/>
    <property type="match status" value="1"/>
</dbReference>
<dbReference type="PANTHER" id="PTHR12143:SF39">
    <property type="entry name" value="SECRETED PROTEIN"/>
    <property type="match status" value="1"/>
</dbReference>
<dbReference type="InterPro" id="IPR005887">
    <property type="entry name" value="GH92_a_mannosidase_put"/>
</dbReference>
<dbReference type="SUPFAM" id="SSF49785">
    <property type="entry name" value="Galactose-binding domain-like"/>
    <property type="match status" value="4"/>
</dbReference>
<feature type="chain" id="PRO_5011515866" evidence="3">
    <location>
        <begin position="32"/>
        <end position="1784"/>
    </location>
</feature>
<dbReference type="InterPro" id="IPR000421">
    <property type="entry name" value="FA58C"/>
</dbReference>
<evidence type="ECO:0000259" key="5">
    <source>
        <dbReference type="PROSITE" id="PS51175"/>
    </source>
</evidence>
<dbReference type="InterPro" id="IPR041371">
    <property type="entry name" value="GH92_N"/>
</dbReference>
<dbReference type="NCBIfam" id="TIGR01180">
    <property type="entry name" value="aman2_put"/>
    <property type="match status" value="1"/>
</dbReference>
<dbReference type="InterPro" id="IPR005084">
    <property type="entry name" value="CBM6"/>
</dbReference>
<dbReference type="GO" id="GO:0005975">
    <property type="term" value="P:carbohydrate metabolic process"/>
    <property type="evidence" value="ECO:0007669"/>
    <property type="project" value="InterPro"/>
</dbReference>
<dbReference type="Pfam" id="PF03422">
    <property type="entry name" value="CBM_6"/>
    <property type="match status" value="3"/>
</dbReference>
<dbReference type="Gene3D" id="2.60.120.260">
    <property type="entry name" value="Galactose-binding domain-like"/>
    <property type="match status" value="5"/>
</dbReference>
<dbReference type="GO" id="GO:0030246">
    <property type="term" value="F:carbohydrate binding"/>
    <property type="evidence" value="ECO:0007669"/>
    <property type="project" value="InterPro"/>
</dbReference>
<keyword evidence="7" id="KW-1185">Reference proteome</keyword>
<feature type="region of interest" description="Disordered" evidence="2">
    <location>
        <begin position="1495"/>
        <end position="1516"/>
    </location>
</feature>
<feature type="domain" description="CBM6" evidence="5">
    <location>
        <begin position="1335"/>
        <end position="1477"/>
    </location>
</feature>
<dbReference type="GO" id="GO:0006516">
    <property type="term" value="P:glycoprotein catabolic process"/>
    <property type="evidence" value="ECO:0007669"/>
    <property type="project" value="TreeGrafter"/>
</dbReference>
<dbReference type="GO" id="GO:0005829">
    <property type="term" value="C:cytosol"/>
    <property type="evidence" value="ECO:0007669"/>
    <property type="project" value="TreeGrafter"/>
</dbReference>
<feature type="domain" description="CBM6" evidence="5">
    <location>
        <begin position="1637"/>
        <end position="1779"/>
    </location>
</feature>
<proteinExistence type="predicted"/>
<dbReference type="Gene3D" id="1.20.1050.60">
    <property type="entry name" value="alpha-1,2-mannosidase"/>
    <property type="match status" value="1"/>
</dbReference>
<dbReference type="InterPro" id="IPR050883">
    <property type="entry name" value="PNGase"/>
</dbReference>
<feature type="compositionally biased region" description="Acidic residues" evidence="2">
    <location>
        <begin position="1294"/>
        <end position="1311"/>
    </location>
</feature>
<protein>
    <submittedName>
        <fullName evidence="6">Alpha-1,2-mannosidase, putative</fullName>
    </submittedName>
</protein>
<keyword evidence="1 3" id="KW-0732">Signal</keyword>
<evidence type="ECO:0000256" key="2">
    <source>
        <dbReference type="SAM" id="MobiDB-lite"/>
    </source>
</evidence>
<feature type="domain" description="CBM6" evidence="5">
    <location>
        <begin position="1486"/>
        <end position="1628"/>
    </location>
</feature>
<dbReference type="PROSITE" id="PS51175">
    <property type="entry name" value="CBM6"/>
    <property type="match status" value="3"/>
</dbReference>
<dbReference type="InterPro" id="IPR006584">
    <property type="entry name" value="Cellulose-bd_IV"/>
</dbReference>
<dbReference type="EMBL" id="FOTR01000011">
    <property type="protein sequence ID" value="SFM26442.1"/>
    <property type="molecule type" value="Genomic_DNA"/>
</dbReference>
<dbReference type="InterPro" id="IPR008979">
    <property type="entry name" value="Galactose-bd-like_sf"/>
</dbReference>
<dbReference type="PANTHER" id="PTHR12143">
    <property type="entry name" value="PEPTIDE N-GLYCANASE PNGASE -RELATED"/>
    <property type="match status" value="1"/>
</dbReference>
<feature type="region of interest" description="Disordered" evidence="2">
    <location>
        <begin position="1286"/>
        <end position="1332"/>
    </location>
</feature>
<dbReference type="SMART" id="SM00606">
    <property type="entry name" value="CBD_IV"/>
    <property type="match status" value="3"/>
</dbReference>
<dbReference type="STRING" id="334253.SAMN04487943_11141"/>
<dbReference type="GO" id="GO:0000224">
    <property type="term" value="F:peptide-N4-(N-acetyl-beta-glucosaminyl)asparagine amidase activity"/>
    <property type="evidence" value="ECO:0007669"/>
    <property type="project" value="TreeGrafter"/>
</dbReference>
<name>A0A1I4PF86_9BACI</name>
<accession>A0A1I4PF86</accession>
<evidence type="ECO:0000313" key="6">
    <source>
        <dbReference type="EMBL" id="SFM26442.1"/>
    </source>
</evidence>
<dbReference type="PROSITE" id="PS50022">
    <property type="entry name" value="FA58C_3"/>
    <property type="match status" value="1"/>
</dbReference>
<dbReference type="InterPro" id="IPR008928">
    <property type="entry name" value="6-hairpin_glycosidase_sf"/>
</dbReference>
<organism evidence="6 7">
    <name type="scientific">Gracilibacillus orientalis</name>
    <dbReference type="NCBI Taxonomy" id="334253"/>
    <lineage>
        <taxon>Bacteria</taxon>
        <taxon>Bacillati</taxon>
        <taxon>Bacillota</taxon>
        <taxon>Bacilli</taxon>
        <taxon>Bacillales</taxon>
        <taxon>Bacillaceae</taxon>
        <taxon>Gracilibacillus</taxon>
    </lineage>
</organism>
<sequence length="1784" mass="199595">MSKKILPIFMIGLMLLSMLPSWIGTNTTVYAESNNNMDAEANNQETTDTSNLALNAEVTASGQCNEEEKGSFAVDGKTNTKWCNSSSGLDKWLELDLGKVYNINQWVVQNAGIGETNMYPFWNTKDFRLQKSVDGETWEDVDVVKDNVQTIVDRYVPTFSAQYVRLFVDKGAYDNNTVRIYELEIYGVEKDQTPSKSQTNLDPVDYVDPFINTLGDNGQTNPGPTTPFGLVSLGPDSDGGAFSGYYYQDDYLKGFSHLRFSGVGCSGAGGNILVMPQTQDFTNDSNTYKQKYDKSSEEASPGYYGVELASGIQAELTASDNVGFHRYMFPEGEEEGSVLIDLSNSYAGMIDANLKVENNNEISGMIQSKNVCGHGHYTMYYSIQFDQDFESFQSWSDDQVGEETERTGINSGAWVNFNTSENKKVQAKVGLSTISVDQAKAEREHIDAGWDFDAQHEETRETWSDLLSKVEIKDDNEENKTIFYTQMYHSFLHPNNVTSSVDTFRAAREEDTVRETSEIGEDFDYYNGWSTWDDFRKYSLYSLLAPNEYENMVKSMIDVYNTRGSYVQWGEGYWPSPTVRNEFNGAVILDAYAKGFDLTNEEVNTALQGMATDTDNYSVNDNEVSGKLEKAYSAYYPMKLAELIGDKETYEQYKEISLSYQSLWNGEQVDESGKQRGFFTPKAMDVNQNDITQVNKYAYQGNLWTYRWFVPHDINGLSDLSGGDKQMAKDLKYFFEIDEYMAVNEPDIHVPYLFNYLGMPYLTQYYAREFTTEEVTQKYHNHGLYAYPMESRVYRDDPEGYLKSMDDDAGAMSSWFIYSAMGLFPGNPGDPYYLIGSPIFEEMTLHLENDKTFTIKANNVSSDNRFIESAQFNGDNFDQAFLGYEDVMAGGTLELEMSAEPNYEWGTEATVPTTDFNQELDNKITRNELISKETEWKYFDKGQAAGDNWTAVDFDDNEWQSGKAMLGYDRNGNVNTEVSYGPDSGNKYVTTYFRKTFEVEDAEDIMGLEASLIRDDGAIVYLNGHEIIRTNMPSGDVDYETYANGTVNDERDENSYTIDPSYLVEGENVITAEVHQTNATSSDIAFDFGLESVGKMEVPEAPTNGTVDDEENTFGWTNIEKFDQVSDYEYSLDGGENWHTATSNPQTVGPVAYESGQIQVRVKANESEDQTYGDVLVSKDPFTSDMLWEVYDLDVNIAQKGNLEVNVKGTLTGDYDESATVVFQLMTENDEAWMTNTVPVENGDFDLTQLFNIDEEEYDINVYLVDEFNGNIYDSLWLAKPLEQKPETVPGVEPDPENPDAGEEEDGEDGKDIDPVPIPEDEDKDEEEGNDSFGSEIEFEARTAWSSGVNSFNDEPLKTESNNGGVVIANTFDGGWLAYQEVEFGTEGKNQVAVEYDAPKSRVPAGSTLEFRLGSAEGELVGTIELENTGDGWGNYTTTTAYLDKVVTGTQDLFVLMKGDTNSSQPYIGNFDSFTLAYEDVRTDFEKLELEDYDNWSTEDNPANNSPMKTENGKSGEQVANTFDGAWLAYEKMNFGSEGVNHIAVEYASNSGNSASDSTIEVRLDAIDGKLAGTIEVPPTGDGWGTYQTVTASLDEKITGVQDVYFVLKGSTDSTYKYIGNFDNASFFNQEEVEDNVVVELENRSDWTEEVNSFNNGPLKTEGNNGGTVVANTFDGAWLTFNNISFGTKGKKYVKMVYDAPSQKAPDDVVAEIRLDDKDGELIGTVDLANTGSGWGTYQTASATLDKVLTGDKTICVVFSGSTTSEHRYVGNIDKMIFSNVIDF</sequence>
<evidence type="ECO:0000256" key="3">
    <source>
        <dbReference type="SAM" id="SignalP"/>
    </source>
</evidence>
<evidence type="ECO:0000259" key="4">
    <source>
        <dbReference type="PROSITE" id="PS50022"/>
    </source>
</evidence>
<dbReference type="CDD" id="cd04084">
    <property type="entry name" value="CBM6_xylanase-like"/>
    <property type="match status" value="3"/>
</dbReference>
<feature type="signal peptide" evidence="3">
    <location>
        <begin position="1"/>
        <end position="31"/>
    </location>
</feature>
<dbReference type="Proteomes" id="UP000198565">
    <property type="component" value="Unassembled WGS sequence"/>
</dbReference>
<feature type="compositionally biased region" description="Acidic residues" evidence="2">
    <location>
        <begin position="1319"/>
        <end position="1330"/>
    </location>
</feature>
<evidence type="ECO:0000313" key="7">
    <source>
        <dbReference type="Proteomes" id="UP000198565"/>
    </source>
</evidence>
<dbReference type="Gene3D" id="2.70.98.10">
    <property type="match status" value="1"/>
</dbReference>
<evidence type="ECO:0000256" key="1">
    <source>
        <dbReference type="ARBA" id="ARBA00022729"/>
    </source>
</evidence>
<gene>
    <name evidence="6" type="ORF">SAMN04487943_11141</name>
</gene>
<dbReference type="Gene3D" id="1.20.1610.10">
    <property type="entry name" value="alpha-1,2-mannosidases domains"/>
    <property type="match status" value="1"/>
</dbReference>
<dbReference type="Pfam" id="PF07971">
    <property type="entry name" value="Glyco_hydro_92"/>
    <property type="match status" value="1"/>
</dbReference>
<dbReference type="RefSeq" id="WP_091485035.1">
    <property type="nucleotide sequence ID" value="NZ_FOTR01000011.1"/>
</dbReference>
<dbReference type="Pfam" id="PF17678">
    <property type="entry name" value="Glyco_hydro_92N"/>
    <property type="match status" value="1"/>
</dbReference>
<dbReference type="Gene3D" id="3.30.2080.10">
    <property type="entry name" value="GH92 mannosidase domain"/>
    <property type="match status" value="1"/>
</dbReference>
<feature type="domain" description="F5/8 type C" evidence="4">
    <location>
        <begin position="41"/>
        <end position="188"/>
    </location>
</feature>
<reference evidence="7" key="1">
    <citation type="submission" date="2016-10" db="EMBL/GenBank/DDBJ databases">
        <authorList>
            <person name="Varghese N."/>
            <person name="Submissions S."/>
        </authorList>
    </citation>
    <scope>NUCLEOTIDE SEQUENCE [LARGE SCALE GENOMIC DNA]</scope>
    <source>
        <strain evidence="7">CGMCC 1.4250</strain>
    </source>
</reference>
<dbReference type="Pfam" id="PF00754">
    <property type="entry name" value="F5_F8_type_C"/>
    <property type="match status" value="1"/>
</dbReference>
<dbReference type="OrthoDB" id="9804511at2"/>